<sequence length="257" mass="28185">MTHEHRDPCFVLQSAELQLQASPVTSQEENKGMKISQSERQTAPGDQNQTCKEGQSSVCQKGIPKEAGQSRRAAELYFLAAATQCASGSPNQSFQPDAIQPQAFPFSPDPRGMPITAINFLGPVALCSIFFSDIISPPPEHHSANLQRFSMLRSPGPARKEAFRCRWTRGTGSRRWLEAAGAEMRWATCRRVADAELGQSPGWQPSPLKPSANEGSHVFPPKQTKGVDDETQLWTKGTLAVSTRIGRKHNEQAQDSS</sequence>
<name>R0K7N1_ANAPL</name>
<dbReference type="AlphaFoldDB" id="R0K7N1"/>
<feature type="region of interest" description="Disordered" evidence="1">
    <location>
        <begin position="20"/>
        <end position="57"/>
    </location>
</feature>
<protein>
    <submittedName>
        <fullName evidence="2">Uncharacterized protein</fullName>
    </submittedName>
</protein>
<feature type="compositionally biased region" description="Polar residues" evidence="1">
    <location>
        <begin position="35"/>
        <end position="57"/>
    </location>
</feature>
<organism evidence="2 3">
    <name type="scientific">Anas platyrhynchos</name>
    <name type="common">Mallard</name>
    <name type="synonym">Anas boschas</name>
    <dbReference type="NCBI Taxonomy" id="8839"/>
    <lineage>
        <taxon>Eukaryota</taxon>
        <taxon>Metazoa</taxon>
        <taxon>Chordata</taxon>
        <taxon>Craniata</taxon>
        <taxon>Vertebrata</taxon>
        <taxon>Euteleostomi</taxon>
        <taxon>Archelosauria</taxon>
        <taxon>Archosauria</taxon>
        <taxon>Dinosauria</taxon>
        <taxon>Saurischia</taxon>
        <taxon>Theropoda</taxon>
        <taxon>Coelurosauria</taxon>
        <taxon>Aves</taxon>
        <taxon>Neognathae</taxon>
        <taxon>Galloanserae</taxon>
        <taxon>Anseriformes</taxon>
        <taxon>Anatidae</taxon>
        <taxon>Anatinae</taxon>
        <taxon>Anas</taxon>
    </lineage>
</organism>
<dbReference type="EMBL" id="KB742629">
    <property type="protein sequence ID" value="EOB06196.1"/>
    <property type="molecule type" value="Genomic_DNA"/>
</dbReference>
<gene>
    <name evidence="2" type="ORF">Anapl_01260</name>
</gene>
<evidence type="ECO:0000313" key="3">
    <source>
        <dbReference type="Proteomes" id="UP000296049"/>
    </source>
</evidence>
<proteinExistence type="predicted"/>
<evidence type="ECO:0000256" key="1">
    <source>
        <dbReference type="SAM" id="MobiDB-lite"/>
    </source>
</evidence>
<evidence type="ECO:0000313" key="2">
    <source>
        <dbReference type="EMBL" id="EOB06196.1"/>
    </source>
</evidence>
<feature type="region of interest" description="Disordered" evidence="1">
    <location>
        <begin position="198"/>
        <end position="230"/>
    </location>
</feature>
<dbReference type="Proteomes" id="UP000296049">
    <property type="component" value="Unassembled WGS sequence"/>
</dbReference>
<keyword evidence="3" id="KW-1185">Reference proteome</keyword>
<reference evidence="3" key="1">
    <citation type="journal article" date="2013" name="Nat. Genet.">
        <title>The duck genome and transcriptome provide insight into an avian influenza virus reservoir species.</title>
        <authorList>
            <person name="Huang Y."/>
            <person name="Li Y."/>
            <person name="Burt D.W."/>
            <person name="Chen H."/>
            <person name="Zhang Y."/>
            <person name="Qian W."/>
            <person name="Kim H."/>
            <person name="Gan S."/>
            <person name="Zhao Y."/>
            <person name="Li J."/>
            <person name="Yi K."/>
            <person name="Feng H."/>
            <person name="Zhu P."/>
            <person name="Li B."/>
            <person name="Liu Q."/>
            <person name="Fairley S."/>
            <person name="Magor K.E."/>
            <person name="Du Z."/>
            <person name="Hu X."/>
            <person name="Goodman L."/>
            <person name="Tafer H."/>
            <person name="Vignal A."/>
            <person name="Lee T."/>
            <person name="Kim K.W."/>
            <person name="Sheng Z."/>
            <person name="An Y."/>
            <person name="Searle S."/>
            <person name="Herrero J."/>
            <person name="Groenen M.A."/>
            <person name="Crooijmans R.P."/>
            <person name="Faraut T."/>
            <person name="Cai Q."/>
            <person name="Webster R.G."/>
            <person name="Aldridge J.R."/>
            <person name="Warren W.C."/>
            <person name="Bartschat S."/>
            <person name="Kehr S."/>
            <person name="Marz M."/>
            <person name="Stadler P.F."/>
            <person name="Smith J."/>
            <person name="Kraus R.H."/>
            <person name="Zhao Y."/>
            <person name="Ren L."/>
            <person name="Fei J."/>
            <person name="Morisson M."/>
            <person name="Kaiser P."/>
            <person name="Griffin D.K."/>
            <person name="Rao M."/>
            <person name="Pitel F."/>
            <person name="Wang J."/>
            <person name="Li N."/>
        </authorList>
    </citation>
    <scope>NUCLEOTIDE SEQUENCE [LARGE SCALE GENOMIC DNA]</scope>
</reference>
<accession>R0K7N1</accession>